<dbReference type="GO" id="GO:0046872">
    <property type="term" value="F:metal ion binding"/>
    <property type="evidence" value="ECO:0007669"/>
    <property type="project" value="UniProtKB-KW"/>
</dbReference>
<dbReference type="Pfam" id="PF04628">
    <property type="entry name" value="Sedlin_N"/>
    <property type="match status" value="1"/>
</dbReference>
<dbReference type="AlphaFoldDB" id="A0A368GLI9"/>
<dbReference type="STRING" id="29170.A0A368GLI9"/>
<dbReference type="InterPro" id="IPR009016">
    <property type="entry name" value="Fe_hydrogenase"/>
</dbReference>
<gene>
    <name evidence="12" type="ORF">ANCCAN_10101</name>
</gene>
<dbReference type="FunFam" id="3.30.70.20:FF:000042">
    <property type="entry name" value="Cytosolic Fe-S cluster assembly factor NAR1"/>
    <property type="match status" value="1"/>
</dbReference>
<comment type="subcellular location">
    <subcellularLocation>
        <location evidence="1">Cytoplasm</location>
        <location evidence="1">Perinuclear region</location>
    </subcellularLocation>
</comment>
<evidence type="ECO:0000256" key="5">
    <source>
        <dbReference type="ARBA" id="ARBA00022723"/>
    </source>
</evidence>
<dbReference type="GO" id="GO:0051539">
    <property type="term" value="F:4 iron, 4 sulfur cluster binding"/>
    <property type="evidence" value="ECO:0007669"/>
    <property type="project" value="UniProtKB-KW"/>
</dbReference>
<evidence type="ECO:0000259" key="11">
    <source>
        <dbReference type="Pfam" id="PF02906"/>
    </source>
</evidence>
<accession>A0A368GLI9</accession>
<dbReference type="SUPFAM" id="SSF53920">
    <property type="entry name" value="Fe-only hydrogenase"/>
    <property type="match status" value="1"/>
</dbReference>
<dbReference type="InterPro" id="IPR050340">
    <property type="entry name" value="Cytosolic_Fe-S_CAF"/>
</dbReference>
<evidence type="ECO:0000256" key="7">
    <source>
        <dbReference type="ARBA" id="ARBA00023004"/>
    </source>
</evidence>
<sequence>MLSCSDYYMGGGAVAFAIFDRDNTRLLNVINDLYQKYTYDLELFVHCSLDIIDEKAPKANEMFLGHLYSNQKYKSYGFITNTGVRMILVLEASNTDLKDLDVRGIFKRFHNLYCNAISNPFHTFGSEIQSNGTVRISNISDFIAPNLNCIIPLETKTVEEPLVAVRKKQLNGSKVKRGVVKISLNDCLACSGCITSAETVLVEEQSFSRLLDGMSGKQLCVVTVSPQSVCSIAVKRQISVSEAAKLIASFFLSKGAHYVIDSSFGRAFSLEEAYNEYCSTSCRPVLVSSCPGFVCYAEKSHEAFLLPFLSKVRSPQAVCGALVKDFLSRQLGVPVSDIYHAAVMPCFDKKLEASRRDFHLADSEIRETDCVISTVEVDCLLDDVNEIVQSDENGWLGDFSRGVLYGNAGGTSGGWADMLVKKFVEQNGGEISEQRIARNMDAISVTRDGEVILRAARIYGFRNIQNLVRKLKSNKNAYDYVEVMACPSGCGNGGAQIRGETNDERERILSGVEEAFASIQWNCASEMRKIADVWSQLNPDWRKLLYTDYHKVDTNIAQKLQW</sequence>
<evidence type="ECO:0000256" key="4">
    <source>
        <dbReference type="ARBA" id="ARBA00022485"/>
    </source>
</evidence>
<dbReference type="Gene3D" id="3.30.450.70">
    <property type="match status" value="1"/>
</dbReference>
<comment type="similarity">
    <text evidence="2">Belongs to the NARF family.</text>
</comment>
<dbReference type="GO" id="GO:0006888">
    <property type="term" value="P:endoplasmic reticulum to Golgi vesicle-mediated transport"/>
    <property type="evidence" value="ECO:0007669"/>
    <property type="project" value="InterPro"/>
</dbReference>
<dbReference type="InterPro" id="IPR004108">
    <property type="entry name" value="Fe_hydrogenase_lsu_C"/>
</dbReference>
<dbReference type="GO" id="GO:0048471">
    <property type="term" value="C:perinuclear region of cytoplasm"/>
    <property type="evidence" value="ECO:0007669"/>
    <property type="project" value="UniProtKB-SubCell"/>
</dbReference>
<dbReference type="OrthoDB" id="10253113at2759"/>
<evidence type="ECO:0000313" key="12">
    <source>
        <dbReference type="EMBL" id="RCN43900.1"/>
    </source>
</evidence>
<feature type="domain" description="Iron hydrogenase large subunit C-terminal" evidence="11">
    <location>
        <begin position="220"/>
        <end position="494"/>
    </location>
</feature>
<dbReference type="Proteomes" id="UP000252519">
    <property type="component" value="Unassembled WGS sequence"/>
</dbReference>
<evidence type="ECO:0000256" key="8">
    <source>
        <dbReference type="ARBA" id="ARBA00023014"/>
    </source>
</evidence>
<dbReference type="InterPro" id="IPR006722">
    <property type="entry name" value="Sedlin"/>
</dbReference>
<protein>
    <recommendedName>
        <fullName evidence="9">Trafficking protein particle complex subunit 2-like protein</fullName>
    </recommendedName>
</protein>
<dbReference type="Gene3D" id="3.40.950.10">
    <property type="entry name" value="Fe-only Hydrogenase (Larger Subunit), Chain L, domain 3"/>
    <property type="match status" value="1"/>
</dbReference>
<dbReference type="SUPFAM" id="SSF64356">
    <property type="entry name" value="SNARE-like"/>
    <property type="match status" value="1"/>
</dbReference>
<keyword evidence="13" id="KW-1185">Reference proteome</keyword>
<evidence type="ECO:0000256" key="9">
    <source>
        <dbReference type="ARBA" id="ARBA00024408"/>
    </source>
</evidence>
<evidence type="ECO:0000256" key="10">
    <source>
        <dbReference type="ARBA" id="ARBA00025700"/>
    </source>
</evidence>
<keyword evidence="6" id="KW-0931">ER-Golgi transport</keyword>
<comment type="caution">
    <text evidence="12">The sequence shown here is derived from an EMBL/GenBank/DDBJ whole genome shotgun (WGS) entry which is preliminary data.</text>
</comment>
<dbReference type="Pfam" id="PF02906">
    <property type="entry name" value="Fe_hyd_lg_C"/>
    <property type="match status" value="1"/>
</dbReference>
<comment type="similarity">
    <text evidence="3">Belongs to the TRAPP small subunits family. Sedlin subfamily.</text>
</comment>
<keyword evidence="4" id="KW-0004">4Fe-4S</keyword>
<evidence type="ECO:0000256" key="3">
    <source>
        <dbReference type="ARBA" id="ARBA00006626"/>
    </source>
</evidence>
<keyword evidence="6" id="KW-0813">Transport</keyword>
<proteinExistence type="inferred from homology"/>
<evidence type="ECO:0000256" key="2">
    <source>
        <dbReference type="ARBA" id="ARBA00006596"/>
    </source>
</evidence>
<dbReference type="CDD" id="cd14854">
    <property type="entry name" value="TRAPPC2L"/>
    <property type="match status" value="1"/>
</dbReference>
<keyword evidence="7" id="KW-0408">Iron</keyword>
<comment type="function">
    <text evidence="10">Component of the cytosolic iron-sulfur (Fe/S) protein assembly machinery. Required for maturation of extramitochondrial Fe/S proteins.</text>
</comment>
<evidence type="ECO:0000256" key="6">
    <source>
        <dbReference type="ARBA" id="ARBA00022892"/>
    </source>
</evidence>
<keyword evidence="8" id="KW-0411">Iron-sulfur</keyword>
<name>A0A368GLI9_ANCCA</name>
<organism evidence="12 13">
    <name type="scientific">Ancylostoma caninum</name>
    <name type="common">Dog hookworm</name>
    <dbReference type="NCBI Taxonomy" id="29170"/>
    <lineage>
        <taxon>Eukaryota</taxon>
        <taxon>Metazoa</taxon>
        <taxon>Ecdysozoa</taxon>
        <taxon>Nematoda</taxon>
        <taxon>Chromadorea</taxon>
        <taxon>Rhabditida</taxon>
        <taxon>Rhabditina</taxon>
        <taxon>Rhabditomorpha</taxon>
        <taxon>Strongyloidea</taxon>
        <taxon>Ancylostomatidae</taxon>
        <taxon>Ancylostomatinae</taxon>
        <taxon>Ancylostoma</taxon>
    </lineage>
</organism>
<dbReference type="Gene3D" id="3.40.50.1780">
    <property type="match status" value="1"/>
</dbReference>
<dbReference type="InterPro" id="IPR011012">
    <property type="entry name" value="Longin-like_dom_sf"/>
</dbReference>
<keyword evidence="5" id="KW-0479">Metal-binding</keyword>
<evidence type="ECO:0000313" key="13">
    <source>
        <dbReference type="Proteomes" id="UP000252519"/>
    </source>
</evidence>
<dbReference type="PANTHER" id="PTHR11615">
    <property type="entry name" value="NITRATE, FORMATE, IRON DEHYDROGENASE"/>
    <property type="match status" value="1"/>
</dbReference>
<dbReference type="EMBL" id="JOJR01000143">
    <property type="protein sequence ID" value="RCN43900.1"/>
    <property type="molecule type" value="Genomic_DNA"/>
</dbReference>
<evidence type="ECO:0000256" key="1">
    <source>
        <dbReference type="ARBA" id="ARBA00004556"/>
    </source>
</evidence>
<reference evidence="12 13" key="1">
    <citation type="submission" date="2014-10" db="EMBL/GenBank/DDBJ databases">
        <title>Draft genome of the hookworm Ancylostoma caninum.</title>
        <authorList>
            <person name="Mitreva M."/>
        </authorList>
    </citation>
    <scope>NUCLEOTIDE SEQUENCE [LARGE SCALE GENOMIC DNA]</scope>
    <source>
        <strain evidence="12 13">Baltimore</strain>
    </source>
</reference>
<dbReference type="InterPro" id="IPR044760">
    <property type="entry name" value="TRAPPC2L"/>
</dbReference>